<feature type="transmembrane region" description="Helical" evidence="1">
    <location>
        <begin position="90"/>
        <end position="113"/>
    </location>
</feature>
<organism evidence="2 3">
    <name type="scientific">Natronosporangium hydrolyticum</name>
    <dbReference type="NCBI Taxonomy" id="2811111"/>
    <lineage>
        <taxon>Bacteria</taxon>
        <taxon>Bacillati</taxon>
        <taxon>Actinomycetota</taxon>
        <taxon>Actinomycetes</taxon>
        <taxon>Micromonosporales</taxon>
        <taxon>Micromonosporaceae</taxon>
        <taxon>Natronosporangium</taxon>
    </lineage>
</organism>
<dbReference type="EMBL" id="CP070499">
    <property type="protein sequence ID" value="QSB14332.1"/>
    <property type="molecule type" value="Genomic_DNA"/>
</dbReference>
<feature type="transmembrane region" description="Helical" evidence="1">
    <location>
        <begin position="12"/>
        <end position="30"/>
    </location>
</feature>
<keyword evidence="1" id="KW-0472">Membrane</keyword>
<sequence length="430" mass="46656">MSAWWLHLRNSPIRLALPVLIVLDLAVLFLRNRHWIGVWPETGAAAQVPAYLLGVVGAGAAAWAASAPARQGLREQLSSARVRPTRAEAHQLGATLTIILIPYLLGQAVAFAMTARTFPPGVHLWLGYLVLGLFVLLMSVAMGWLCGKLFAPVFAALTAALGFLLLIGLLDASAEFVVASGRPDVVVDPLSLAWRLAAILVLLLVMLWLPGSGAPRQYRRRSLVLVPVVMPLLAGLVLTDAVAARQPPGDRATCIEGATTICVWPEHEKYLPQLGEVSARIDLLPDAIVPPPRINEIGLEQTPYSGGGEPPISEGDSAPTFFIAEGSPWSYASTISIAIAASTFAYQDVEECNWRQLTPRDRHRLGAVEAWLETYLADQDTPDYQTNAPAEIQAAWTAGREVAGWDSLADQFEWAEAEVHELRGRYCSER</sequence>
<proteinExistence type="predicted"/>
<keyword evidence="1" id="KW-1133">Transmembrane helix</keyword>
<protein>
    <submittedName>
        <fullName evidence="2">Uncharacterized protein</fullName>
    </submittedName>
</protein>
<dbReference type="Proteomes" id="UP000662857">
    <property type="component" value="Chromosome"/>
</dbReference>
<dbReference type="AlphaFoldDB" id="A0A895YDT3"/>
<evidence type="ECO:0000256" key="1">
    <source>
        <dbReference type="SAM" id="Phobius"/>
    </source>
</evidence>
<feature type="transmembrane region" description="Helical" evidence="1">
    <location>
        <begin position="125"/>
        <end position="146"/>
    </location>
</feature>
<reference evidence="2" key="1">
    <citation type="submission" date="2021-02" db="EMBL/GenBank/DDBJ databases">
        <title>Natrosporangium hydrolyticum gen. nov., sp. nov, a haloalkaliphilic actinobacterium from a soda solonchak soil.</title>
        <authorList>
            <person name="Sorokin D.Y."/>
            <person name="Khijniak T.V."/>
            <person name="Zakharycheva A.P."/>
            <person name="Boueva O.V."/>
            <person name="Ariskina E.V."/>
            <person name="Hahnke R.L."/>
            <person name="Bunk B."/>
            <person name="Sproer C."/>
            <person name="Schumann P."/>
            <person name="Evtushenko L.I."/>
            <person name="Kublanov I.V."/>
        </authorList>
    </citation>
    <scope>NUCLEOTIDE SEQUENCE</scope>
    <source>
        <strain evidence="2">DSM 106523</strain>
    </source>
</reference>
<dbReference type="RefSeq" id="WP_239676461.1">
    <property type="nucleotide sequence ID" value="NZ_CP070499.1"/>
</dbReference>
<accession>A0A895YDT3</accession>
<feature type="transmembrane region" description="Helical" evidence="1">
    <location>
        <begin position="223"/>
        <end position="244"/>
    </location>
</feature>
<keyword evidence="3" id="KW-1185">Reference proteome</keyword>
<feature type="transmembrane region" description="Helical" evidence="1">
    <location>
        <begin position="153"/>
        <end position="172"/>
    </location>
</feature>
<feature type="transmembrane region" description="Helical" evidence="1">
    <location>
        <begin position="192"/>
        <end position="211"/>
    </location>
</feature>
<gene>
    <name evidence="2" type="ORF">JQS43_23005</name>
</gene>
<name>A0A895YDT3_9ACTN</name>
<evidence type="ECO:0000313" key="2">
    <source>
        <dbReference type="EMBL" id="QSB14332.1"/>
    </source>
</evidence>
<dbReference type="KEGG" id="nhy:JQS43_23005"/>
<evidence type="ECO:0000313" key="3">
    <source>
        <dbReference type="Proteomes" id="UP000662857"/>
    </source>
</evidence>
<keyword evidence="1" id="KW-0812">Transmembrane</keyword>
<feature type="transmembrane region" description="Helical" evidence="1">
    <location>
        <begin position="50"/>
        <end position="69"/>
    </location>
</feature>